<dbReference type="CDD" id="cd03235">
    <property type="entry name" value="ABC_Metallic_Cations"/>
    <property type="match status" value="1"/>
</dbReference>
<name>A0AAW4KZ16_9BACT</name>
<dbReference type="AlphaFoldDB" id="A0AAW4KZ16"/>
<gene>
    <name evidence="6" type="ORF">KI809_06190</name>
</gene>
<evidence type="ECO:0000256" key="3">
    <source>
        <dbReference type="ARBA" id="ARBA00022741"/>
    </source>
</evidence>
<dbReference type="InterPro" id="IPR003593">
    <property type="entry name" value="AAA+_ATPase"/>
</dbReference>
<dbReference type="RefSeq" id="WP_214170666.1">
    <property type="nucleotide sequence ID" value="NZ_JAHCVJ010000002.1"/>
</dbReference>
<dbReference type="Gene3D" id="3.40.50.300">
    <property type="entry name" value="P-loop containing nucleotide triphosphate hydrolases"/>
    <property type="match status" value="1"/>
</dbReference>
<proteinExistence type="inferred from homology"/>
<dbReference type="FunFam" id="3.40.50.300:FF:000134">
    <property type="entry name" value="Iron-enterobactin ABC transporter ATP-binding protein"/>
    <property type="match status" value="1"/>
</dbReference>
<dbReference type="EMBL" id="JAHCVJ010000002">
    <property type="protein sequence ID" value="MBT0663888.1"/>
    <property type="molecule type" value="Genomic_DNA"/>
</dbReference>
<dbReference type="Proteomes" id="UP000811899">
    <property type="component" value="Unassembled WGS sequence"/>
</dbReference>
<keyword evidence="4 6" id="KW-0067">ATP-binding</keyword>
<keyword evidence="7" id="KW-1185">Reference proteome</keyword>
<dbReference type="SMART" id="SM00382">
    <property type="entry name" value="AAA"/>
    <property type="match status" value="1"/>
</dbReference>
<evidence type="ECO:0000256" key="1">
    <source>
        <dbReference type="ARBA" id="ARBA00005417"/>
    </source>
</evidence>
<protein>
    <submittedName>
        <fullName evidence="6">Metal ABC transporter ATP-binding protein</fullName>
    </submittedName>
</protein>
<sequence length="249" mass="27027">MPPVIAVNGLYCRYGVTHALTDVSFTVDGGDYIAVVGPNGSGKSTLVKALLGLAGCDEGDVTLFGTSLQEFNDWHKVGYLPQNLNLFNPIFPATVSEVVGLGLLAGKRFPKSINRSDSTRIEETLEQMGIADLRRRLIGDLSGGQQQRVLLARALVNRPQLLILDEPTAALDPETRDRFYTLLADINRNSGTTLMLVTHDSATVGGCASKLLYLDKKLVFYGTFKEFCASPEMTGHFGGAAQHQICRLH</sequence>
<dbReference type="PROSITE" id="PS00211">
    <property type="entry name" value="ABC_TRANSPORTER_1"/>
    <property type="match status" value="1"/>
</dbReference>
<comment type="similarity">
    <text evidence="1">Belongs to the ABC transporter superfamily.</text>
</comment>
<dbReference type="Pfam" id="PF00005">
    <property type="entry name" value="ABC_tran"/>
    <property type="match status" value="1"/>
</dbReference>
<dbReference type="GO" id="GO:0016887">
    <property type="term" value="F:ATP hydrolysis activity"/>
    <property type="evidence" value="ECO:0007669"/>
    <property type="project" value="InterPro"/>
</dbReference>
<dbReference type="InterPro" id="IPR003439">
    <property type="entry name" value="ABC_transporter-like_ATP-bd"/>
</dbReference>
<feature type="domain" description="ABC transporter" evidence="5">
    <location>
        <begin position="5"/>
        <end position="241"/>
    </location>
</feature>
<evidence type="ECO:0000313" key="7">
    <source>
        <dbReference type="Proteomes" id="UP000811899"/>
    </source>
</evidence>
<reference evidence="6 7" key="1">
    <citation type="submission" date="2021-05" db="EMBL/GenBank/DDBJ databases">
        <title>The draft genome of Geobacter pelophilus DSM 12255.</title>
        <authorList>
            <person name="Xu Z."/>
            <person name="Masuda Y."/>
            <person name="Itoh H."/>
            <person name="Senoo K."/>
        </authorList>
    </citation>
    <scope>NUCLEOTIDE SEQUENCE [LARGE SCALE GENOMIC DNA]</scope>
    <source>
        <strain evidence="6 7">DSM 12255</strain>
    </source>
</reference>
<dbReference type="InterPro" id="IPR050153">
    <property type="entry name" value="Metal_Ion_Import_ABC"/>
</dbReference>
<evidence type="ECO:0000256" key="2">
    <source>
        <dbReference type="ARBA" id="ARBA00022448"/>
    </source>
</evidence>
<dbReference type="GO" id="GO:0005524">
    <property type="term" value="F:ATP binding"/>
    <property type="evidence" value="ECO:0007669"/>
    <property type="project" value="UniProtKB-KW"/>
</dbReference>
<dbReference type="PROSITE" id="PS50893">
    <property type="entry name" value="ABC_TRANSPORTER_2"/>
    <property type="match status" value="1"/>
</dbReference>
<evidence type="ECO:0000256" key="4">
    <source>
        <dbReference type="ARBA" id="ARBA00022840"/>
    </source>
</evidence>
<comment type="caution">
    <text evidence="6">The sequence shown here is derived from an EMBL/GenBank/DDBJ whole genome shotgun (WGS) entry which is preliminary data.</text>
</comment>
<dbReference type="InterPro" id="IPR027417">
    <property type="entry name" value="P-loop_NTPase"/>
</dbReference>
<accession>A0AAW4KZ16</accession>
<keyword evidence="2" id="KW-0813">Transport</keyword>
<dbReference type="SUPFAM" id="SSF52540">
    <property type="entry name" value="P-loop containing nucleoside triphosphate hydrolases"/>
    <property type="match status" value="1"/>
</dbReference>
<evidence type="ECO:0000259" key="5">
    <source>
        <dbReference type="PROSITE" id="PS50893"/>
    </source>
</evidence>
<dbReference type="PANTHER" id="PTHR42734">
    <property type="entry name" value="METAL TRANSPORT SYSTEM ATP-BINDING PROTEIN TM_0124-RELATED"/>
    <property type="match status" value="1"/>
</dbReference>
<dbReference type="PANTHER" id="PTHR42734:SF17">
    <property type="entry name" value="METAL TRANSPORT SYSTEM ATP-BINDING PROTEIN TM_0124-RELATED"/>
    <property type="match status" value="1"/>
</dbReference>
<evidence type="ECO:0000313" key="6">
    <source>
        <dbReference type="EMBL" id="MBT0663888.1"/>
    </source>
</evidence>
<dbReference type="InterPro" id="IPR017871">
    <property type="entry name" value="ABC_transporter-like_CS"/>
</dbReference>
<organism evidence="6 7">
    <name type="scientific">Geoanaerobacter pelophilus</name>
    <dbReference type="NCBI Taxonomy" id="60036"/>
    <lineage>
        <taxon>Bacteria</taxon>
        <taxon>Pseudomonadati</taxon>
        <taxon>Thermodesulfobacteriota</taxon>
        <taxon>Desulfuromonadia</taxon>
        <taxon>Geobacterales</taxon>
        <taxon>Geobacteraceae</taxon>
        <taxon>Geoanaerobacter</taxon>
    </lineage>
</organism>
<keyword evidence="3" id="KW-0547">Nucleotide-binding</keyword>